<feature type="compositionally biased region" description="Basic and acidic residues" evidence="1">
    <location>
        <begin position="254"/>
        <end position="268"/>
    </location>
</feature>
<proteinExistence type="predicted"/>
<dbReference type="EMBL" id="VDEP01000212">
    <property type="protein sequence ID" value="KAA1123069.1"/>
    <property type="molecule type" value="Genomic_DNA"/>
</dbReference>
<evidence type="ECO:0000313" key="3">
    <source>
        <dbReference type="Proteomes" id="UP000325313"/>
    </source>
</evidence>
<comment type="caution">
    <text evidence="2">The sequence shown here is derived from an EMBL/GenBank/DDBJ whole genome shotgun (WGS) entry which is preliminary data.</text>
</comment>
<feature type="compositionally biased region" description="Low complexity" evidence="1">
    <location>
        <begin position="8"/>
        <end position="42"/>
    </location>
</feature>
<evidence type="ECO:0000313" key="2">
    <source>
        <dbReference type="EMBL" id="KAA1123069.1"/>
    </source>
</evidence>
<sequence length="522" mass="57845">MDTFPSRTTTNTTTAMTATTHHTNNTTTTTTLPTSIATITTNQNTLINRNQVEEEEEEEEGQGQEQDEEDEEEQNYISDPLQQWLVFDPSSSPPIQEEEEEEEELDQDHLSSSTSSFQSINHPSIYHDTSMPSHDGRGHFSPPDHSLSPDGSEFEYHSIPHNLPLPITTQSLSSLSDLDSQEDDLLSIPSSLSITRSGSSRSSNLRTHTHQEMSPEDAELLLTPMAMSAGFSHHSTIVGSTHEPGRVSSRSSHHSIDQQRARRSEPTSHSRRTHSRSSRRSRITHISSSHRSSSRTKPPIVIIPSSSSASSDNKNINHLSQHRIAAISFLTSVASKLLDLDSDTMNMLSTPPENQTIKNSTNHLSSSASTTPTKTRPPIRFSIGDDSRTSLTHEQDMISSPLDLSGFMPPSSKSVWRTTEEREEEEEQEGTQNDGKEGSGRMKSGQYGATSTLKIPHSRSVDRLRSSPSSTITPHLHRRSSSTLLLQDSRSRSLPPNNSEIPSTDSMASVLLNKVLNEWTNW</sequence>
<feature type="compositionally biased region" description="Polar residues" evidence="1">
    <location>
        <begin position="350"/>
        <end position="374"/>
    </location>
</feature>
<feature type="compositionally biased region" description="Low complexity" evidence="1">
    <location>
        <begin position="189"/>
        <end position="206"/>
    </location>
</feature>
<protein>
    <submittedName>
        <fullName evidence="2">Uncharacterized protein</fullName>
    </submittedName>
</protein>
<feature type="compositionally biased region" description="Acidic residues" evidence="1">
    <location>
        <begin position="96"/>
        <end position="106"/>
    </location>
</feature>
<feature type="compositionally biased region" description="Low complexity" evidence="1">
    <location>
        <begin position="284"/>
        <end position="300"/>
    </location>
</feature>
<feature type="compositionally biased region" description="Polar residues" evidence="1">
    <location>
        <begin position="110"/>
        <end position="122"/>
    </location>
</feature>
<feature type="compositionally biased region" description="Acidic residues" evidence="1">
    <location>
        <begin position="53"/>
        <end position="74"/>
    </location>
</feature>
<reference evidence="2 3" key="1">
    <citation type="submission" date="2019-05" db="EMBL/GenBank/DDBJ databases">
        <title>Emergence of the Ug99 lineage of the wheat stem rust pathogen through somatic hybridization.</title>
        <authorList>
            <person name="Li F."/>
            <person name="Upadhyaya N.M."/>
            <person name="Sperschneider J."/>
            <person name="Matny O."/>
            <person name="Nguyen-Phuc H."/>
            <person name="Mago R."/>
            <person name="Raley C."/>
            <person name="Miller M.E."/>
            <person name="Silverstein K.A.T."/>
            <person name="Henningsen E."/>
            <person name="Hirsch C.D."/>
            <person name="Visser B."/>
            <person name="Pretorius Z.A."/>
            <person name="Steffenson B.J."/>
            <person name="Schwessinger B."/>
            <person name="Dodds P.N."/>
            <person name="Figueroa M."/>
        </authorList>
    </citation>
    <scope>NUCLEOTIDE SEQUENCE [LARGE SCALE GENOMIC DNA]</scope>
    <source>
        <strain evidence="2 3">Ug99</strain>
    </source>
</reference>
<feature type="compositionally biased region" description="Basic residues" evidence="1">
    <location>
        <begin position="269"/>
        <end position="283"/>
    </location>
</feature>
<organism evidence="2 3">
    <name type="scientific">Puccinia graminis f. sp. tritici</name>
    <dbReference type="NCBI Taxonomy" id="56615"/>
    <lineage>
        <taxon>Eukaryota</taxon>
        <taxon>Fungi</taxon>
        <taxon>Dikarya</taxon>
        <taxon>Basidiomycota</taxon>
        <taxon>Pucciniomycotina</taxon>
        <taxon>Pucciniomycetes</taxon>
        <taxon>Pucciniales</taxon>
        <taxon>Pucciniaceae</taxon>
        <taxon>Puccinia</taxon>
    </lineage>
</organism>
<dbReference type="AlphaFoldDB" id="A0A5B0RCH1"/>
<feature type="compositionally biased region" description="Basic and acidic residues" evidence="1">
    <location>
        <begin position="383"/>
        <end position="396"/>
    </location>
</feature>
<accession>A0A5B0RCH1</accession>
<dbReference type="Proteomes" id="UP000325313">
    <property type="component" value="Unassembled WGS sequence"/>
</dbReference>
<name>A0A5B0RCH1_PUCGR</name>
<feature type="region of interest" description="Disordered" evidence="1">
    <location>
        <begin position="235"/>
        <end position="300"/>
    </location>
</feature>
<evidence type="ECO:0000256" key="1">
    <source>
        <dbReference type="SAM" id="MobiDB-lite"/>
    </source>
</evidence>
<feature type="region of interest" description="Disordered" evidence="1">
    <location>
        <begin position="189"/>
        <end position="215"/>
    </location>
</feature>
<feature type="region of interest" description="Disordered" evidence="1">
    <location>
        <begin position="350"/>
        <end position="505"/>
    </location>
</feature>
<feature type="compositionally biased region" description="Polar residues" evidence="1">
    <location>
        <begin position="492"/>
        <end position="505"/>
    </location>
</feature>
<gene>
    <name evidence="2" type="ORF">PGTUg99_017716</name>
</gene>
<feature type="region of interest" description="Disordered" evidence="1">
    <location>
        <begin position="1"/>
        <end position="161"/>
    </location>
</feature>